<dbReference type="InterPro" id="IPR000719">
    <property type="entry name" value="Prot_kinase_dom"/>
</dbReference>
<feature type="domain" description="Protein kinase" evidence="3">
    <location>
        <begin position="114"/>
        <end position="479"/>
    </location>
</feature>
<dbReference type="CDD" id="cd05121">
    <property type="entry name" value="ABC1_ADCK3-like"/>
    <property type="match status" value="1"/>
</dbReference>
<sequence>MALPLRDARRLAEIIATFTRFGGGWLLERGGLSPGPARGDEDLTPARLRQALEALGPVFVKLGQILSTRRDLIDAPWADALSHLRARVTPLPWSEMEARAETALGRPWREVFSAITPEPIGSASIGQVYAAKLLDGTDVVIKITRPDQEERIQADLRLLEYAAARAAALSPGVARYQPAAMVRELARAIRAEFDLTEEAENTEEMAANLAGFPKVRVPKLWRAYSSRDLMVQERIFGTPPSDAEALAAAGLDGPTLAAVGAEAFMHSLLVERVFHADPHPGNLFALPGNQMAFIDFGMVGRLTTARQRELMAFLKAIVTADPKAFAKLLLRWSGADNIHTPPASLEAAAGRFIARHSRRGLDLSRAITDIMEMVREENLALPPDLVLLFKAMATADGTMKLLDPSFDSITAAKPFVARDLLALPKPEELAARFSDFAGAAAAFGEEAPDLLRAGLARLSEGRLRAEVTLAGGGDLARALEQAARRIAGGLVLAALLLTMGPVLAKAGPLVAGLPLGSWLGILGLIGGVWHISRRWKL</sequence>
<dbReference type="InterPro" id="IPR011009">
    <property type="entry name" value="Kinase-like_dom_sf"/>
</dbReference>
<dbReference type="EMBL" id="RRAZ01000026">
    <property type="protein sequence ID" value="RRH72190.1"/>
    <property type="molecule type" value="Genomic_DNA"/>
</dbReference>
<dbReference type="PROSITE" id="PS50011">
    <property type="entry name" value="PROTEIN_KINASE_DOM"/>
    <property type="match status" value="1"/>
</dbReference>
<evidence type="ECO:0000259" key="3">
    <source>
        <dbReference type="PROSITE" id="PS50011"/>
    </source>
</evidence>
<keyword evidence="2" id="KW-1133">Transmembrane helix</keyword>
<feature type="transmembrane region" description="Helical" evidence="2">
    <location>
        <begin position="486"/>
        <end position="504"/>
    </location>
</feature>
<dbReference type="Proteomes" id="UP000282125">
    <property type="component" value="Unassembled WGS sequence"/>
</dbReference>
<keyword evidence="4" id="KW-0808">Transferase</keyword>
<dbReference type="OrthoDB" id="9795390at2"/>
<dbReference type="PANTHER" id="PTHR10566">
    <property type="entry name" value="CHAPERONE-ACTIVITY OF BC1 COMPLEX CABC1 -RELATED"/>
    <property type="match status" value="1"/>
</dbReference>
<dbReference type="Pfam" id="PF03109">
    <property type="entry name" value="ABC1"/>
    <property type="match status" value="1"/>
</dbReference>
<gene>
    <name evidence="4" type="ORF">EG244_15310</name>
</gene>
<evidence type="ECO:0000256" key="1">
    <source>
        <dbReference type="ARBA" id="ARBA00009670"/>
    </source>
</evidence>
<keyword evidence="4" id="KW-0418">Kinase</keyword>
<evidence type="ECO:0000256" key="2">
    <source>
        <dbReference type="SAM" id="Phobius"/>
    </source>
</evidence>
<name>A0A3P3DD28_9RHOB</name>
<organism evidence="4 5">
    <name type="scientific">Falsigemmobacter faecalis</name>
    <dbReference type="NCBI Taxonomy" id="2488730"/>
    <lineage>
        <taxon>Bacteria</taxon>
        <taxon>Pseudomonadati</taxon>
        <taxon>Pseudomonadota</taxon>
        <taxon>Alphaproteobacteria</taxon>
        <taxon>Rhodobacterales</taxon>
        <taxon>Paracoccaceae</taxon>
        <taxon>Falsigemmobacter</taxon>
    </lineage>
</organism>
<evidence type="ECO:0000313" key="4">
    <source>
        <dbReference type="EMBL" id="RRH72190.1"/>
    </source>
</evidence>
<keyword evidence="2" id="KW-0472">Membrane</keyword>
<dbReference type="AlphaFoldDB" id="A0A3P3DD28"/>
<comment type="caution">
    <text evidence="4">The sequence shown here is derived from an EMBL/GenBank/DDBJ whole genome shotgun (WGS) entry which is preliminary data.</text>
</comment>
<dbReference type="GO" id="GO:0004672">
    <property type="term" value="F:protein kinase activity"/>
    <property type="evidence" value="ECO:0007669"/>
    <property type="project" value="InterPro"/>
</dbReference>
<dbReference type="RefSeq" id="WP_124966009.1">
    <property type="nucleotide sequence ID" value="NZ_RRAZ01000026.1"/>
</dbReference>
<dbReference type="InterPro" id="IPR004147">
    <property type="entry name" value="ABC1_dom"/>
</dbReference>
<comment type="similarity">
    <text evidence="1">Belongs to the protein kinase superfamily. ADCK protein kinase family.</text>
</comment>
<evidence type="ECO:0000313" key="5">
    <source>
        <dbReference type="Proteomes" id="UP000282125"/>
    </source>
</evidence>
<keyword evidence="5" id="KW-1185">Reference proteome</keyword>
<keyword evidence="2" id="KW-0812">Transmembrane</keyword>
<dbReference type="SUPFAM" id="SSF56112">
    <property type="entry name" value="Protein kinase-like (PK-like)"/>
    <property type="match status" value="1"/>
</dbReference>
<dbReference type="InterPro" id="IPR050154">
    <property type="entry name" value="UbiB_kinase"/>
</dbReference>
<protein>
    <submittedName>
        <fullName evidence="4">AarF/ABC1/UbiB kinase family protein</fullName>
    </submittedName>
</protein>
<accession>A0A3P3DD28</accession>
<dbReference type="GO" id="GO:0005524">
    <property type="term" value="F:ATP binding"/>
    <property type="evidence" value="ECO:0007669"/>
    <property type="project" value="InterPro"/>
</dbReference>
<dbReference type="PANTHER" id="PTHR10566:SF113">
    <property type="entry name" value="PROTEIN ACTIVITY OF BC1 COMPLEX KINASE 7, CHLOROPLASTIC"/>
    <property type="match status" value="1"/>
</dbReference>
<reference evidence="4 5" key="1">
    <citation type="submission" date="2018-11" db="EMBL/GenBank/DDBJ databases">
        <title>Gemmobacter sp. nov., YIM 102744-1 draft genome.</title>
        <authorList>
            <person name="Li G."/>
            <person name="Jiang Y."/>
        </authorList>
    </citation>
    <scope>NUCLEOTIDE SEQUENCE [LARGE SCALE GENOMIC DNA]</scope>
    <source>
        <strain evidence="4 5">YIM 102744-1</strain>
    </source>
</reference>
<feature type="transmembrane region" description="Helical" evidence="2">
    <location>
        <begin position="510"/>
        <end position="531"/>
    </location>
</feature>
<proteinExistence type="inferred from homology"/>